<dbReference type="Proteomes" id="UP000533469">
    <property type="component" value="Unassembled WGS sequence"/>
</dbReference>
<gene>
    <name evidence="1" type="ORF">FHS55_004071</name>
</gene>
<dbReference type="AlphaFoldDB" id="A0A839ZFN0"/>
<evidence type="ECO:0000313" key="2">
    <source>
        <dbReference type="Proteomes" id="UP000533469"/>
    </source>
</evidence>
<organism evidence="1 2">
    <name type="scientific">Ancylobacter tetraedralis</name>
    <dbReference type="NCBI Taxonomy" id="217068"/>
    <lineage>
        <taxon>Bacteria</taxon>
        <taxon>Pseudomonadati</taxon>
        <taxon>Pseudomonadota</taxon>
        <taxon>Alphaproteobacteria</taxon>
        <taxon>Hyphomicrobiales</taxon>
        <taxon>Xanthobacteraceae</taxon>
        <taxon>Ancylobacter</taxon>
    </lineage>
</organism>
<evidence type="ECO:0000313" key="1">
    <source>
        <dbReference type="EMBL" id="MBB3773436.1"/>
    </source>
</evidence>
<accession>A0A839ZFN0</accession>
<dbReference type="RefSeq" id="WP_183191574.1">
    <property type="nucleotide sequence ID" value="NZ_JACICD010000010.1"/>
</dbReference>
<proteinExistence type="predicted"/>
<sequence>MSSLAQKKISAPVNRHFIDMHVEAALMAAPLFNQVRLISNITVYQHREIFDVRAMRIGFPARIETDSPRRDTKP</sequence>
<dbReference type="EMBL" id="JACICD010000010">
    <property type="protein sequence ID" value="MBB3773436.1"/>
    <property type="molecule type" value="Genomic_DNA"/>
</dbReference>
<comment type="caution">
    <text evidence="1">The sequence shown here is derived from an EMBL/GenBank/DDBJ whole genome shotgun (WGS) entry which is preliminary data.</text>
</comment>
<protein>
    <submittedName>
        <fullName evidence="1">Uncharacterized protein</fullName>
    </submittedName>
</protein>
<keyword evidence="2" id="KW-1185">Reference proteome</keyword>
<reference evidence="1 2" key="1">
    <citation type="submission" date="2020-08" db="EMBL/GenBank/DDBJ databases">
        <title>Genomic Encyclopedia of Type Strains, Phase IV (KMG-IV): sequencing the most valuable type-strain genomes for metagenomic binning, comparative biology and taxonomic classification.</title>
        <authorList>
            <person name="Goeker M."/>
        </authorList>
    </citation>
    <scope>NUCLEOTIDE SEQUENCE [LARGE SCALE GENOMIC DNA]</scope>
    <source>
        <strain evidence="1 2">DSM 5895</strain>
    </source>
</reference>
<name>A0A839ZFN0_9HYPH</name>